<dbReference type="EMBL" id="JBHLSS010000022">
    <property type="protein sequence ID" value="MFC0708643.1"/>
    <property type="molecule type" value="Genomic_DNA"/>
</dbReference>
<proteinExistence type="predicted"/>
<dbReference type="PANTHER" id="PTHR43364:SF4">
    <property type="entry name" value="NAD(P)-LINKED OXIDOREDUCTASE SUPERFAMILY PROTEIN"/>
    <property type="match status" value="1"/>
</dbReference>
<dbReference type="RefSeq" id="WP_376942805.1">
    <property type="nucleotide sequence ID" value="NZ_CP183182.1"/>
</dbReference>
<keyword evidence="4" id="KW-1185">Reference proteome</keyword>
<dbReference type="InterPro" id="IPR050523">
    <property type="entry name" value="AKR_Detox_Biosynth"/>
</dbReference>
<keyword evidence="1" id="KW-0560">Oxidoreductase</keyword>
<reference evidence="3 4" key="1">
    <citation type="submission" date="2024-09" db="EMBL/GenBank/DDBJ databases">
        <authorList>
            <person name="Sun Q."/>
            <person name="Mori K."/>
        </authorList>
    </citation>
    <scope>NUCLEOTIDE SEQUENCE [LARGE SCALE GENOMIC DNA]</scope>
    <source>
        <strain evidence="3 4">NCAIM B.01794</strain>
    </source>
</reference>
<name>A0ABV6SGI8_AZOPA</name>
<evidence type="ECO:0000313" key="3">
    <source>
        <dbReference type="EMBL" id="MFC0708643.1"/>
    </source>
</evidence>
<evidence type="ECO:0000313" key="4">
    <source>
        <dbReference type="Proteomes" id="UP001589891"/>
    </source>
</evidence>
<dbReference type="InterPro" id="IPR036812">
    <property type="entry name" value="NAD(P)_OxRdtase_dom_sf"/>
</dbReference>
<dbReference type="InterPro" id="IPR023210">
    <property type="entry name" value="NADP_OxRdtase_dom"/>
</dbReference>
<dbReference type="Gene3D" id="3.20.20.100">
    <property type="entry name" value="NADP-dependent oxidoreductase domain"/>
    <property type="match status" value="1"/>
</dbReference>
<sequence length="342" mass="38166">MKYRTLGGTGLQVSELCVGTLMLGAWGKNTFEASEQIIRRALSAGINYFDTADSYSRGESEEFLGRALKNANKRDKVVIATKVNSPMAADPNSRGSSRRWIIRAVEDSLRRLGTDWIDIYQLHRPDPNTELCETIGTLQDLVQAGKIRYFGTSTFPVSSLIESQWFAEKTLRSRPVIEQPPYSILAREVEREVLPVCERYKIGVSVWSPLAGGWLSGKFNNGTDVSTDRSKYWGDRYDMSKAVNHVKLKAVQDLSLVCRDFGVDLNVAAVAFTLKHPAVTSSIIGPRKMEHLESILHAPELVIPVELLDAIDRIVPPGITLSDDDRGFTPQSVVDEKLRRRA</sequence>
<dbReference type="SUPFAM" id="SSF51430">
    <property type="entry name" value="NAD(P)-linked oxidoreductase"/>
    <property type="match status" value="1"/>
</dbReference>
<accession>A0ABV6SGI8</accession>
<dbReference type="InterPro" id="IPR020471">
    <property type="entry name" value="AKR"/>
</dbReference>
<organism evidence="3 4">
    <name type="scientific">Azorhizophilus paspali</name>
    <name type="common">Azotobacter paspali</name>
    <dbReference type="NCBI Taxonomy" id="69963"/>
    <lineage>
        <taxon>Bacteria</taxon>
        <taxon>Pseudomonadati</taxon>
        <taxon>Pseudomonadota</taxon>
        <taxon>Gammaproteobacteria</taxon>
        <taxon>Pseudomonadales</taxon>
        <taxon>Pseudomonadaceae</taxon>
        <taxon>Azorhizophilus</taxon>
    </lineage>
</organism>
<evidence type="ECO:0000259" key="2">
    <source>
        <dbReference type="Pfam" id="PF00248"/>
    </source>
</evidence>
<dbReference type="Proteomes" id="UP001589891">
    <property type="component" value="Unassembled WGS sequence"/>
</dbReference>
<gene>
    <name evidence="3" type="ORF">ACFFGX_03210</name>
</gene>
<feature type="domain" description="NADP-dependent oxidoreductase" evidence="2">
    <location>
        <begin position="15"/>
        <end position="314"/>
    </location>
</feature>
<dbReference type="PANTHER" id="PTHR43364">
    <property type="entry name" value="NADH-SPECIFIC METHYLGLYOXAL REDUCTASE-RELATED"/>
    <property type="match status" value="1"/>
</dbReference>
<comment type="caution">
    <text evidence="3">The sequence shown here is derived from an EMBL/GenBank/DDBJ whole genome shotgun (WGS) entry which is preliminary data.</text>
</comment>
<dbReference type="Pfam" id="PF00248">
    <property type="entry name" value="Aldo_ket_red"/>
    <property type="match status" value="1"/>
</dbReference>
<dbReference type="PRINTS" id="PR00069">
    <property type="entry name" value="ALDKETRDTASE"/>
</dbReference>
<evidence type="ECO:0000256" key="1">
    <source>
        <dbReference type="ARBA" id="ARBA00023002"/>
    </source>
</evidence>
<protein>
    <submittedName>
        <fullName evidence="3">Aldo/keto reductase</fullName>
    </submittedName>
</protein>